<dbReference type="Gene3D" id="2.10.60.10">
    <property type="entry name" value="CD59"/>
    <property type="match status" value="1"/>
</dbReference>
<reference evidence="15 16" key="1">
    <citation type="journal article" date="2007" name="Science">
        <title>Sea anemone genome reveals ancestral eumetazoan gene repertoire and genomic organization.</title>
        <authorList>
            <person name="Putnam N.H."/>
            <person name="Srivastava M."/>
            <person name="Hellsten U."/>
            <person name="Dirks B."/>
            <person name="Chapman J."/>
            <person name="Salamov A."/>
            <person name="Terry A."/>
            <person name="Shapiro H."/>
            <person name="Lindquist E."/>
            <person name="Kapitonov V.V."/>
            <person name="Jurka J."/>
            <person name="Genikhovich G."/>
            <person name="Grigoriev I.V."/>
            <person name="Lucas S.M."/>
            <person name="Steele R.E."/>
            <person name="Finnerty J.R."/>
            <person name="Technau U."/>
            <person name="Martindale M.Q."/>
            <person name="Rokhsar D.S."/>
        </authorList>
    </citation>
    <scope>NUCLEOTIDE SEQUENCE [LARGE SCALE GENOMIC DNA]</scope>
    <source>
        <strain evidence="16">CH2 X CH6</strain>
    </source>
</reference>
<evidence type="ECO:0000259" key="14">
    <source>
        <dbReference type="Pfam" id="PF01064"/>
    </source>
</evidence>
<feature type="chain" id="PRO_5002711464" description="Activin types I and II receptor domain-containing protein" evidence="13">
    <location>
        <begin position="21"/>
        <end position="375"/>
    </location>
</feature>
<dbReference type="GO" id="GO:0016020">
    <property type="term" value="C:membrane"/>
    <property type="evidence" value="ECO:0007669"/>
    <property type="project" value="UniProtKB-SubCell"/>
</dbReference>
<dbReference type="GO" id="GO:0004675">
    <property type="term" value="F:transmembrane receptor protein serine/threonine kinase activity"/>
    <property type="evidence" value="ECO:0007669"/>
    <property type="project" value="InterPro"/>
</dbReference>
<accession>A7RR40</accession>
<comment type="subcellular location">
    <subcellularLocation>
        <location evidence="1">Membrane</location>
        <topology evidence="1">Single-pass membrane protein</topology>
    </subcellularLocation>
</comment>
<keyword evidence="10 12" id="KW-0472">Membrane</keyword>
<dbReference type="InterPro" id="IPR045860">
    <property type="entry name" value="Snake_toxin-like_sf"/>
</dbReference>
<protein>
    <recommendedName>
        <fullName evidence="14">Activin types I and II receptor domain-containing protein</fullName>
    </recommendedName>
</protein>
<dbReference type="InParanoid" id="A7RR40"/>
<dbReference type="Proteomes" id="UP000001593">
    <property type="component" value="Unassembled WGS sequence"/>
</dbReference>
<evidence type="ECO:0000256" key="8">
    <source>
        <dbReference type="ARBA" id="ARBA00022840"/>
    </source>
</evidence>
<dbReference type="Pfam" id="PF01064">
    <property type="entry name" value="Activin_recp"/>
    <property type="match status" value="1"/>
</dbReference>
<evidence type="ECO:0000256" key="2">
    <source>
        <dbReference type="ARBA" id="ARBA00022527"/>
    </source>
</evidence>
<dbReference type="Gene3D" id="3.30.200.20">
    <property type="entry name" value="Phosphorylase Kinase, domain 1"/>
    <property type="match status" value="1"/>
</dbReference>
<evidence type="ECO:0000256" key="10">
    <source>
        <dbReference type="ARBA" id="ARBA00023136"/>
    </source>
</evidence>
<dbReference type="HOGENOM" id="CLU_738297_0_0_1"/>
<dbReference type="PANTHER" id="PTHR23255:SF72">
    <property type="entry name" value="RECEPTOR PROTEIN SERINE_THREONINE KINASE"/>
    <property type="match status" value="1"/>
</dbReference>
<keyword evidence="11" id="KW-0675">Receptor</keyword>
<dbReference type="PANTHER" id="PTHR23255">
    <property type="entry name" value="TRANSFORMING GROWTH FACTOR-BETA RECEPTOR TYPE I AND II"/>
    <property type="match status" value="1"/>
</dbReference>
<dbReference type="InterPro" id="IPR000472">
    <property type="entry name" value="Activin_recp"/>
</dbReference>
<dbReference type="InterPro" id="IPR000333">
    <property type="entry name" value="TGFB_receptor"/>
</dbReference>
<evidence type="ECO:0000256" key="3">
    <source>
        <dbReference type="ARBA" id="ARBA00022679"/>
    </source>
</evidence>
<evidence type="ECO:0000256" key="9">
    <source>
        <dbReference type="ARBA" id="ARBA00022989"/>
    </source>
</evidence>
<keyword evidence="4 12" id="KW-0812">Transmembrane</keyword>
<keyword evidence="7" id="KW-0418">Kinase</keyword>
<keyword evidence="16" id="KW-1185">Reference proteome</keyword>
<feature type="domain" description="Activin types I and II receptor" evidence="14">
    <location>
        <begin position="23"/>
        <end position="111"/>
    </location>
</feature>
<keyword evidence="9 12" id="KW-1133">Transmembrane helix</keyword>
<dbReference type="CDD" id="cd23533">
    <property type="entry name" value="TFP_LU_ECD_BMPR2_like"/>
    <property type="match status" value="1"/>
</dbReference>
<dbReference type="EMBL" id="DS469530">
    <property type="protein sequence ID" value="EDO46102.1"/>
    <property type="molecule type" value="Genomic_DNA"/>
</dbReference>
<organism evidence="15 16">
    <name type="scientific">Nematostella vectensis</name>
    <name type="common">Starlet sea anemone</name>
    <dbReference type="NCBI Taxonomy" id="45351"/>
    <lineage>
        <taxon>Eukaryota</taxon>
        <taxon>Metazoa</taxon>
        <taxon>Cnidaria</taxon>
        <taxon>Anthozoa</taxon>
        <taxon>Hexacorallia</taxon>
        <taxon>Actiniaria</taxon>
        <taxon>Edwardsiidae</taxon>
        <taxon>Nematostella</taxon>
    </lineage>
</organism>
<feature type="signal peptide" evidence="13">
    <location>
        <begin position="1"/>
        <end position="20"/>
    </location>
</feature>
<evidence type="ECO:0000256" key="12">
    <source>
        <dbReference type="SAM" id="Phobius"/>
    </source>
</evidence>
<keyword evidence="2" id="KW-0723">Serine/threonine-protein kinase</keyword>
<name>A7RR40_NEMVE</name>
<sequence length="375" mass="41615">MTILLLVCIIMLRCFRVTDGLICEYHNHENPDANKTEVCDGAFPLWFCYVLWLDSPDGPALLYRGCVDDGKYQDFIQPCNKPVCIETPEYNSTLSSDIHVCCCNEDFCNKNYSVPRTKTHWSTPNNHRKETAFTQPLTITEFKETRTGSRKAIIYALIVVLSLLLLILIVAVYCIVKPYHMKEPISEQADIPRDIGQPANSIKEAEFEQMFDADLSKFHLIASGTYGQVVVLALVGSLEGMTSDGLVGGWKGLVRDRECLISHGWEGLGGDLEVSVLSGFWKGKEVAVKLYTNDNEKYWRNEVMVYKAKGNHPGICRVSELLLGVASSITRLTGPSSTSLTGTSITRVTGTSITRVTGTSITRITNITRLTGPSI</sequence>
<evidence type="ECO:0000256" key="1">
    <source>
        <dbReference type="ARBA" id="ARBA00004167"/>
    </source>
</evidence>
<keyword evidence="6" id="KW-0547">Nucleotide-binding</keyword>
<evidence type="ECO:0000313" key="15">
    <source>
        <dbReference type="EMBL" id="EDO46102.1"/>
    </source>
</evidence>
<evidence type="ECO:0000313" key="16">
    <source>
        <dbReference type="Proteomes" id="UP000001593"/>
    </source>
</evidence>
<proteinExistence type="predicted"/>
<keyword evidence="3" id="KW-0808">Transferase</keyword>
<evidence type="ECO:0000256" key="7">
    <source>
        <dbReference type="ARBA" id="ARBA00022777"/>
    </source>
</evidence>
<gene>
    <name evidence="15" type="ORF">NEMVEDRAFT_v1g200867</name>
</gene>
<evidence type="ECO:0000256" key="13">
    <source>
        <dbReference type="SAM" id="SignalP"/>
    </source>
</evidence>
<dbReference type="GO" id="GO:0005524">
    <property type="term" value="F:ATP binding"/>
    <property type="evidence" value="ECO:0007669"/>
    <property type="project" value="UniProtKB-KW"/>
</dbReference>
<evidence type="ECO:0000256" key="11">
    <source>
        <dbReference type="ARBA" id="ARBA00023170"/>
    </source>
</evidence>
<dbReference type="SUPFAM" id="SSF57302">
    <property type="entry name" value="Snake toxin-like"/>
    <property type="match status" value="1"/>
</dbReference>
<evidence type="ECO:0000256" key="6">
    <source>
        <dbReference type="ARBA" id="ARBA00022741"/>
    </source>
</evidence>
<keyword evidence="5 13" id="KW-0732">Signal</keyword>
<keyword evidence="8" id="KW-0067">ATP-binding</keyword>
<feature type="transmembrane region" description="Helical" evidence="12">
    <location>
        <begin position="152"/>
        <end position="176"/>
    </location>
</feature>
<evidence type="ECO:0000256" key="5">
    <source>
        <dbReference type="ARBA" id="ARBA00022729"/>
    </source>
</evidence>
<evidence type="ECO:0000256" key="4">
    <source>
        <dbReference type="ARBA" id="ARBA00022692"/>
    </source>
</evidence>
<dbReference type="AlphaFoldDB" id="A7RR40"/>